<feature type="transmembrane region" description="Helical" evidence="1">
    <location>
        <begin position="52"/>
        <end position="73"/>
    </location>
</feature>
<evidence type="ECO:0008006" key="4">
    <source>
        <dbReference type="Google" id="ProtNLM"/>
    </source>
</evidence>
<accession>A0A6P1T081</accession>
<evidence type="ECO:0000313" key="3">
    <source>
        <dbReference type="Proteomes" id="UP000464495"/>
    </source>
</evidence>
<keyword evidence="1" id="KW-0812">Transmembrane</keyword>
<dbReference type="AlphaFoldDB" id="A0A6P1T081"/>
<dbReference type="Proteomes" id="UP000464495">
    <property type="component" value="Chromosome"/>
</dbReference>
<keyword evidence="3" id="KW-1185">Reference proteome</keyword>
<evidence type="ECO:0000256" key="1">
    <source>
        <dbReference type="SAM" id="Phobius"/>
    </source>
</evidence>
<dbReference type="RefSeq" id="WP_161861608.1">
    <property type="nucleotide sequence ID" value="NZ_CP046620.1"/>
</dbReference>
<reference evidence="2 3" key="1">
    <citation type="submission" date="2019-12" db="EMBL/GenBank/DDBJ databases">
        <title>Complete genome sequence of Algicella marina strain 9Alg 56(T) isolated from the red alga Tichocarpus crinitus.</title>
        <authorList>
            <person name="Kim S.-G."/>
            <person name="Nedashkovskaya O.I."/>
        </authorList>
    </citation>
    <scope>NUCLEOTIDE SEQUENCE [LARGE SCALE GENOMIC DNA]</scope>
    <source>
        <strain evidence="2 3">9Alg 56</strain>
    </source>
</reference>
<organism evidence="2 3">
    <name type="scientific">Algicella marina</name>
    <dbReference type="NCBI Taxonomy" id="2683284"/>
    <lineage>
        <taxon>Bacteria</taxon>
        <taxon>Pseudomonadati</taxon>
        <taxon>Pseudomonadota</taxon>
        <taxon>Alphaproteobacteria</taxon>
        <taxon>Rhodobacterales</taxon>
        <taxon>Paracoccaceae</taxon>
        <taxon>Algicella</taxon>
    </lineage>
</organism>
<feature type="transmembrane region" description="Helical" evidence="1">
    <location>
        <begin position="21"/>
        <end position="46"/>
    </location>
</feature>
<dbReference type="EMBL" id="CP046620">
    <property type="protein sequence ID" value="QHQ35043.1"/>
    <property type="molecule type" value="Genomic_DNA"/>
</dbReference>
<keyword evidence="1" id="KW-1133">Transmembrane helix</keyword>
<proteinExistence type="predicted"/>
<name>A0A6P1T081_9RHOB</name>
<evidence type="ECO:0000313" key="2">
    <source>
        <dbReference type="EMBL" id="QHQ35043.1"/>
    </source>
</evidence>
<dbReference type="KEGG" id="amaq:GO499_07460"/>
<protein>
    <recommendedName>
        <fullName evidence="4">Phage holin family protein</fullName>
    </recommendedName>
</protein>
<gene>
    <name evidence="2" type="ORF">GO499_07460</name>
</gene>
<keyword evidence="1" id="KW-0472">Membrane</keyword>
<sequence>MLRLILCALSEPKAAETAGTVVFTVLAAVFGVIGLYFVTDAAWLYLAGAYNPVVASAVVAGAFLLLALTLVVLSKAKSRARRQAQAARAKAQADRVDPFVAVAQAFAMGQAAGQAFRKSPPR</sequence>